<feature type="non-terminal residue" evidence="1">
    <location>
        <position position="91"/>
    </location>
</feature>
<evidence type="ECO:0000313" key="2">
    <source>
        <dbReference type="Proteomes" id="UP001163835"/>
    </source>
</evidence>
<gene>
    <name evidence="1" type="ORF">F5876DRAFT_38633</name>
</gene>
<reference evidence="1" key="1">
    <citation type="submission" date="2022-09" db="EMBL/GenBank/DDBJ databases">
        <title>A Global Phylogenomic Analysis of the Shiitake Genus Lentinula.</title>
        <authorList>
            <consortium name="DOE Joint Genome Institute"/>
            <person name="Sierra-Patev S."/>
            <person name="Min B."/>
            <person name="Naranjo-Ortiz M."/>
            <person name="Looney B."/>
            <person name="Konkel Z."/>
            <person name="Slot J.C."/>
            <person name="Sakamoto Y."/>
            <person name="Steenwyk J.L."/>
            <person name="Rokas A."/>
            <person name="Carro J."/>
            <person name="Camarero S."/>
            <person name="Ferreira P."/>
            <person name="Molpeceres G."/>
            <person name="Ruiz-Duenas F.J."/>
            <person name="Serrano A."/>
            <person name="Henrissat B."/>
            <person name="Drula E."/>
            <person name="Hughes K.W."/>
            <person name="Mata J.L."/>
            <person name="Ishikawa N.K."/>
            <person name="Vargas-Isla R."/>
            <person name="Ushijima S."/>
            <person name="Smith C.A."/>
            <person name="Ahrendt S."/>
            <person name="Andreopoulos W."/>
            <person name="He G."/>
            <person name="Labutti K."/>
            <person name="Lipzen A."/>
            <person name="Ng V."/>
            <person name="Riley R."/>
            <person name="Sandor L."/>
            <person name="Barry K."/>
            <person name="Martinez A.T."/>
            <person name="Xiao Y."/>
            <person name="Gibbons J.G."/>
            <person name="Terashima K."/>
            <person name="Grigoriev I.V."/>
            <person name="Hibbett D.S."/>
        </authorList>
    </citation>
    <scope>NUCLEOTIDE SEQUENCE</scope>
    <source>
        <strain evidence="1">TMI1499</strain>
    </source>
</reference>
<dbReference type="EMBL" id="MU795042">
    <property type="protein sequence ID" value="KAJ3811888.1"/>
    <property type="molecule type" value="Genomic_DNA"/>
</dbReference>
<protein>
    <submittedName>
        <fullName evidence="1">Uncharacterized protein</fullName>
    </submittedName>
</protein>
<proteinExistence type="predicted"/>
<dbReference type="Proteomes" id="UP001163835">
    <property type="component" value="Unassembled WGS sequence"/>
</dbReference>
<name>A0ACC1U4Y5_9AGAR</name>
<comment type="caution">
    <text evidence="1">The sequence shown here is derived from an EMBL/GenBank/DDBJ whole genome shotgun (WGS) entry which is preliminary data.</text>
</comment>
<accession>A0ACC1U4Y5</accession>
<keyword evidence="2" id="KW-1185">Reference proteome</keyword>
<evidence type="ECO:0000313" key="1">
    <source>
        <dbReference type="EMBL" id="KAJ3811888.1"/>
    </source>
</evidence>
<sequence length="91" mass="10024">MAGLAHGAAKAVHYAIDSPSVHHILIFADNSSAITTIYDQKPVAACQSYAQRFRRSIEKFLESDQRNTVEIAWCPGHEKIEGNERADGLAK</sequence>
<organism evidence="1 2">
    <name type="scientific">Lentinula aff. lateritia</name>
    <dbReference type="NCBI Taxonomy" id="2804960"/>
    <lineage>
        <taxon>Eukaryota</taxon>
        <taxon>Fungi</taxon>
        <taxon>Dikarya</taxon>
        <taxon>Basidiomycota</taxon>
        <taxon>Agaricomycotina</taxon>
        <taxon>Agaricomycetes</taxon>
        <taxon>Agaricomycetidae</taxon>
        <taxon>Agaricales</taxon>
        <taxon>Marasmiineae</taxon>
        <taxon>Omphalotaceae</taxon>
        <taxon>Lentinula</taxon>
    </lineage>
</organism>